<protein>
    <recommendedName>
        <fullName evidence="7">Esterase</fullName>
    </recommendedName>
</protein>
<dbReference type="InterPro" id="IPR019734">
    <property type="entry name" value="TPR_rpt"/>
</dbReference>
<dbReference type="SUPFAM" id="SSF53474">
    <property type="entry name" value="alpha/beta-Hydrolases"/>
    <property type="match status" value="1"/>
</dbReference>
<dbReference type="Proteomes" id="UP001157186">
    <property type="component" value="Unassembled WGS sequence"/>
</dbReference>
<dbReference type="InterPro" id="IPR052558">
    <property type="entry name" value="Siderophore_Hydrolase_D"/>
</dbReference>
<accession>A0ABQ6GX67</accession>
<dbReference type="InterPro" id="IPR029058">
    <property type="entry name" value="AB_hydrolase_fold"/>
</dbReference>
<dbReference type="SUPFAM" id="SSF48452">
    <property type="entry name" value="TPR-like"/>
    <property type="match status" value="1"/>
</dbReference>
<dbReference type="Gene3D" id="1.25.40.10">
    <property type="entry name" value="Tetratricopeptide repeat domain"/>
    <property type="match status" value="1"/>
</dbReference>
<evidence type="ECO:0000256" key="2">
    <source>
        <dbReference type="ARBA" id="ARBA00022801"/>
    </source>
</evidence>
<evidence type="ECO:0000256" key="4">
    <source>
        <dbReference type="SAM" id="SignalP"/>
    </source>
</evidence>
<sequence>MKKLLFLLFTLTTLSAFSDDIVIGKKYKIESKALNESREYWVSLPSSYRKNGYKKYPVLYFTDAEMNSFFHAFSGIAKQMSSDASPQIPEMIVVGVVSQNRVRDSAPTKSLVQWGGTVTNALKTTGGADNFLTFLQTELVPKIEQDYQTADYRILAGYSFTGLTVIHSLYQTPEFFNAYIAIDPSLWWDNQLMLKRYTEFSKKELNKRQLFVSTSDRVPSLYPKENYVAEFIHKLEVSPIKGLTVHSKTFGMDQNHHTMQIMSFYLGLKNIFSGYMVDDAIRFRPAVELQTHFNKISEQLGVDLKPRESLVNFFGYNRLYDHQFPTDSKAAIDFFKLNTDYYPDSYNAWDSLGEAYLFDKQYKLASSAYEKSRELNPENSNAKEKIEEITKHLNLAE</sequence>
<dbReference type="RefSeq" id="WP_284246441.1">
    <property type="nucleotide sequence ID" value="NZ_BSST01000001.1"/>
</dbReference>
<evidence type="ECO:0000256" key="3">
    <source>
        <dbReference type="PROSITE-ProRule" id="PRU00339"/>
    </source>
</evidence>
<dbReference type="InterPro" id="IPR000801">
    <property type="entry name" value="Esterase-like"/>
</dbReference>
<evidence type="ECO:0008006" key="7">
    <source>
        <dbReference type="Google" id="ProtNLM"/>
    </source>
</evidence>
<dbReference type="Gene3D" id="3.40.50.1820">
    <property type="entry name" value="alpha/beta hydrolase"/>
    <property type="match status" value="1"/>
</dbReference>
<evidence type="ECO:0000313" key="6">
    <source>
        <dbReference type="Proteomes" id="UP001157186"/>
    </source>
</evidence>
<comment type="caution">
    <text evidence="5">The sequence shown here is derived from an EMBL/GenBank/DDBJ whole genome shotgun (WGS) entry which is preliminary data.</text>
</comment>
<comment type="similarity">
    <text evidence="1">Belongs to the esterase D family.</text>
</comment>
<dbReference type="PANTHER" id="PTHR40841">
    <property type="entry name" value="SIDEROPHORE TRIACETYLFUSARININE C ESTERASE"/>
    <property type="match status" value="1"/>
</dbReference>
<gene>
    <name evidence="5" type="ORF">tinsulaeT_37820</name>
</gene>
<keyword evidence="3" id="KW-0802">TPR repeat</keyword>
<dbReference type="InterPro" id="IPR011990">
    <property type="entry name" value="TPR-like_helical_dom_sf"/>
</dbReference>
<dbReference type="EMBL" id="BSST01000001">
    <property type="protein sequence ID" value="GLX80442.1"/>
    <property type="molecule type" value="Genomic_DNA"/>
</dbReference>
<dbReference type="Pfam" id="PF00756">
    <property type="entry name" value="Esterase"/>
    <property type="match status" value="1"/>
</dbReference>
<keyword evidence="4" id="KW-0732">Signal</keyword>
<feature type="signal peptide" evidence="4">
    <location>
        <begin position="1"/>
        <end position="18"/>
    </location>
</feature>
<evidence type="ECO:0000256" key="1">
    <source>
        <dbReference type="ARBA" id="ARBA00005622"/>
    </source>
</evidence>
<evidence type="ECO:0000313" key="5">
    <source>
        <dbReference type="EMBL" id="GLX80442.1"/>
    </source>
</evidence>
<keyword evidence="6" id="KW-1185">Reference proteome</keyword>
<name>A0ABQ6GX67_9GAMM</name>
<keyword evidence="2" id="KW-0378">Hydrolase</keyword>
<proteinExistence type="inferred from homology"/>
<dbReference type="PANTHER" id="PTHR40841:SF2">
    <property type="entry name" value="SIDEROPHORE-DEGRADING ESTERASE (EUROFUNG)"/>
    <property type="match status" value="1"/>
</dbReference>
<feature type="chain" id="PRO_5046142092" description="Esterase" evidence="4">
    <location>
        <begin position="19"/>
        <end position="397"/>
    </location>
</feature>
<reference evidence="5 6" key="1">
    <citation type="submission" date="2023-03" db="EMBL/GenBank/DDBJ databases">
        <title>Draft genome sequence of Thalassotalea insulae KCTC 62186T.</title>
        <authorList>
            <person name="Sawabe T."/>
        </authorList>
    </citation>
    <scope>NUCLEOTIDE SEQUENCE [LARGE SCALE GENOMIC DNA]</scope>
    <source>
        <strain evidence="5 6">KCTC 62186</strain>
    </source>
</reference>
<feature type="repeat" description="TPR" evidence="3">
    <location>
        <begin position="346"/>
        <end position="379"/>
    </location>
</feature>
<organism evidence="5 6">
    <name type="scientific">Thalassotalea insulae</name>
    <dbReference type="NCBI Taxonomy" id="2056778"/>
    <lineage>
        <taxon>Bacteria</taxon>
        <taxon>Pseudomonadati</taxon>
        <taxon>Pseudomonadota</taxon>
        <taxon>Gammaproteobacteria</taxon>
        <taxon>Alteromonadales</taxon>
        <taxon>Colwelliaceae</taxon>
        <taxon>Thalassotalea</taxon>
    </lineage>
</organism>
<dbReference type="PROSITE" id="PS50005">
    <property type="entry name" value="TPR"/>
    <property type="match status" value="1"/>
</dbReference>